<evidence type="ECO:0000256" key="3">
    <source>
        <dbReference type="ARBA" id="ARBA00023163"/>
    </source>
</evidence>
<keyword evidence="1" id="KW-0805">Transcription regulation</keyword>
<keyword evidence="2" id="KW-0238">DNA-binding</keyword>
<keyword evidence="6" id="KW-1185">Reference proteome</keyword>
<dbReference type="PROSITE" id="PS50943">
    <property type="entry name" value="HTH_CROC1"/>
    <property type="match status" value="1"/>
</dbReference>
<reference evidence="6" key="1">
    <citation type="journal article" date="2019" name="Int. J. Syst. Evol. Microbiol.">
        <title>The Global Catalogue of Microorganisms (GCM) 10K type strain sequencing project: providing services to taxonomists for standard genome sequencing and annotation.</title>
        <authorList>
            <consortium name="The Broad Institute Genomics Platform"/>
            <consortium name="The Broad Institute Genome Sequencing Center for Infectious Disease"/>
            <person name="Wu L."/>
            <person name="Ma J."/>
        </authorList>
    </citation>
    <scope>NUCLEOTIDE SEQUENCE [LARGE SCALE GENOMIC DNA]</scope>
    <source>
        <strain evidence="6">CECT 7649</strain>
    </source>
</reference>
<dbReference type="InterPro" id="IPR001387">
    <property type="entry name" value="Cro/C1-type_HTH"/>
</dbReference>
<keyword evidence="3" id="KW-0804">Transcription</keyword>
<evidence type="ECO:0000313" key="5">
    <source>
        <dbReference type="EMBL" id="MFD0985181.1"/>
    </source>
</evidence>
<gene>
    <name evidence="5" type="ORF">ACFQ0S_11925</name>
</gene>
<comment type="caution">
    <text evidence="5">The sequence shown here is derived from an EMBL/GenBank/DDBJ whole genome shotgun (WGS) entry which is preliminary data.</text>
</comment>
<dbReference type="SMART" id="SM00530">
    <property type="entry name" value="HTH_XRE"/>
    <property type="match status" value="1"/>
</dbReference>
<organism evidence="5 6">
    <name type="scientific">Flavobacterium myungsuense</name>
    <dbReference type="NCBI Taxonomy" id="651823"/>
    <lineage>
        <taxon>Bacteria</taxon>
        <taxon>Pseudomonadati</taxon>
        <taxon>Bacteroidota</taxon>
        <taxon>Flavobacteriia</taxon>
        <taxon>Flavobacteriales</taxon>
        <taxon>Flavobacteriaceae</taxon>
        <taxon>Flavobacterium</taxon>
    </lineage>
</organism>
<evidence type="ECO:0000256" key="1">
    <source>
        <dbReference type="ARBA" id="ARBA00023015"/>
    </source>
</evidence>
<proteinExistence type="predicted"/>
<dbReference type="Pfam" id="PF01381">
    <property type="entry name" value="HTH_3"/>
    <property type="match status" value="1"/>
</dbReference>
<dbReference type="Gene3D" id="1.10.260.40">
    <property type="entry name" value="lambda repressor-like DNA-binding domains"/>
    <property type="match status" value="1"/>
</dbReference>
<evidence type="ECO:0000259" key="4">
    <source>
        <dbReference type="PROSITE" id="PS50943"/>
    </source>
</evidence>
<dbReference type="InterPro" id="IPR010982">
    <property type="entry name" value="Lambda_DNA-bd_dom_sf"/>
</dbReference>
<dbReference type="CDD" id="cd00093">
    <property type="entry name" value="HTH_XRE"/>
    <property type="match status" value="1"/>
</dbReference>
<dbReference type="RefSeq" id="WP_379758727.1">
    <property type="nucleotide sequence ID" value="NZ_JBHSYB010000065.1"/>
</dbReference>
<sequence>MSTKHEFGAMEDIRMKFGAKVKDLRISKGYSQEKLAELSDLDRTYIPGIESGKRNVSLVVIEKIAKAFKIRISELLNDL</sequence>
<dbReference type="PANTHER" id="PTHR46797">
    <property type="entry name" value="HTH-TYPE TRANSCRIPTIONAL REGULATOR"/>
    <property type="match status" value="1"/>
</dbReference>
<dbReference type="PANTHER" id="PTHR46797:SF23">
    <property type="entry name" value="HTH-TYPE TRANSCRIPTIONAL REGULATOR SUTR"/>
    <property type="match status" value="1"/>
</dbReference>
<name>A0ABW3J508_9FLAO</name>
<dbReference type="Proteomes" id="UP001597051">
    <property type="component" value="Unassembled WGS sequence"/>
</dbReference>
<dbReference type="InterPro" id="IPR050807">
    <property type="entry name" value="TransReg_Diox_bact_type"/>
</dbReference>
<dbReference type="EMBL" id="JBHTIZ010000044">
    <property type="protein sequence ID" value="MFD0985181.1"/>
    <property type="molecule type" value="Genomic_DNA"/>
</dbReference>
<accession>A0ABW3J508</accession>
<evidence type="ECO:0000313" key="6">
    <source>
        <dbReference type="Proteomes" id="UP001597051"/>
    </source>
</evidence>
<evidence type="ECO:0000256" key="2">
    <source>
        <dbReference type="ARBA" id="ARBA00023125"/>
    </source>
</evidence>
<dbReference type="SUPFAM" id="SSF47413">
    <property type="entry name" value="lambda repressor-like DNA-binding domains"/>
    <property type="match status" value="1"/>
</dbReference>
<feature type="domain" description="HTH cro/C1-type" evidence="4">
    <location>
        <begin position="21"/>
        <end position="75"/>
    </location>
</feature>
<protein>
    <submittedName>
        <fullName evidence="5">Helix-turn-helix domain-containing protein</fullName>
    </submittedName>
</protein>